<comment type="caution">
    <text evidence="1">The sequence shown here is derived from an EMBL/GenBank/DDBJ whole genome shotgun (WGS) entry which is preliminary data.</text>
</comment>
<evidence type="ECO:0000313" key="2">
    <source>
        <dbReference type="Proteomes" id="UP000828390"/>
    </source>
</evidence>
<dbReference type="Proteomes" id="UP000828390">
    <property type="component" value="Unassembled WGS sequence"/>
</dbReference>
<gene>
    <name evidence="1" type="ORF">DPMN_174048</name>
</gene>
<reference evidence="1" key="2">
    <citation type="submission" date="2020-11" db="EMBL/GenBank/DDBJ databases">
        <authorList>
            <person name="McCartney M.A."/>
            <person name="Auch B."/>
            <person name="Kono T."/>
            <person name="Mallez S."/>
            <person name="Becker A."/>
            <person name="Gohl D.M."/>
            <person name="Silverstein K.A.T."/>
            <person name="Koren S."/>
            <person name="Bechman K.B."/>
            <person name="Herman A."/>
            <person name="Abrahante J.E."/>
            <person name="Garbe J."/>
        </authorList>
    </citation>
    <scope>NUCLEOTIDE SEQUENCE</scope>
    <source>
        <strain evidence="1">Duluth1</strain>
        <tissue evidence="1">Whole animal</tissue>
    </source>
</reference>
<dbReference type="AlphaFoldDB" id="A0A9D4E5C1"/>
<protein>
    <submittedName>
        <fullName evidence="1">Uncharacterized protein</fullName>
    </submittedName>
</protein>
<accession>A0A9D4E5C1</accession>
<name>A0A9D4E5C1_DREPO</name>
<dbReference type="EMBL" id="JAIWYP010000009">
    <property type="protein sequence ID" value="KAH3772705.1"/>
    <property type="molecule type" value="Genomic_DNA"/>
</dbReference>
<organism evidence="1 2">
    <name type="scientific">Dreissena polymorpha</name>
    <name type="common">Zebra mussel</name>
    <name type="synonym">Mytilus polymorpha</name>
    <dbReference type="NCBI Taxonomy" id="45954"/>
    <lineage>
        <taxon>Eukaryota</taxon>
        <taxon>Metazoa</taxon>
        <taxon>Spiralia</taxon>
        <taxon>Lophotrochozoa</taxon>
        <taxon>Mollusca</taxon>
        <taxon>Bivalvia</taxon>
        <taxon>Autobranchia</taxon>
        <taxon>Heteroconchia</taxon>
        <taxon>Euheterodonta</taxon>
        <taxon>Imparidentia</taxon>
        <taxon>Neoheterodontei</taxon>
        <taxon>Myida</taxon>
        <taxon>Dreissenoidea</taxon>
        <taxon>Dreissenidae</taxon>
        <taxon>Dreissena</taxon>
    </lineage>
</organism>
<evidence type="ECO:0000313" key="1">
    <source>
        <dbReference type="EMBL" id="KAH3772705.1"/>
    </source>
</evidence>
<reference evidence="1" key="1">
    <citation type="journal article" date="2019" name="bioRxiv">
        <title>The Genome of the Zebra Mussel, Dreissena polymorpha: A Resource for Invasive Species Research.</title>
        <authorList>
            <person name="McCartney M.A."/>
            <person name="Auch B."/>
            <person name="Kono T."/>
            <person name="Mallez S."/>
            <person name="Zhang Y."/>
            <person name="Obille A."/>
            <person name="Becker A."/>
            <person name="Abrahante J.E."/>
            <person name="Garbe J."/>
            <person name="Badalamenti J.P."/>
            <person name="Herman A."/>
            <person name="Mangelson H."/>
            <person name="Liachko I."/>
            <person name="Sullivan S."/>
            <person name="Sone E.D."/>
            <person name="Koren S."/>
            <person name="Silverstein K.A.T."/>
            <person name="Beckman K.B."/>
            <person name="Gohl D.M."/>
        </authorList>
    </citation>
    <scope>NUCLEOTIDE SEQUENCE</scope>
    <source>
        <strain evidence="1">Duluth1</strain>
        <tissue evidence="1">Whole animal</tissue>
    </source>
</reference>
<proteinExistence type="predicted"/>
<sequence>MGFGCQKDKDCGNDVFSRDGASRAVRRAKKMEMRYVWLIEHEIVSEKMIVGVIGTLMVAPGKMLMLVVEKT</sequence>
<keyword evidence="2" id="KW-1185">Reference proteome</keyword>